<dbReference type="AlphaFoldDB" id="A0A8S9XAI6"/>
<reference evidence="2" key="1">
    <citation type="journal article" date="2021" name="Mol. Ecol. Resour.">
        <title>Apolygus lucorum genome provides insights into omnivorousness and mesophyll feeding.</title>
        <authorList>
            <person name="Liu Y."/>
            <person name="Liu H."/>
            <person name="Wang H."/>
            <person name="Huang T."/>
            <person name="Liu B."/>
            <person name="Yang B."/>
            <person name="Yin L."/>
            <person name="Li B."/>
            <person name="Zhang Y."/>
            <person name="Zhang S."/>
            <person name="Jiang F."/>
            <person name="Zhang X."/>
            <person name="Ren Y."/>
            <person name="Wang B."/>
            <person name="Wang S."/>
            <person name="Lu Y."/>
            <person name="Wu K."/>
            <person name="Fan W."/>
            <person name="Wang G."/>
        </authorList>
    </citation>
    <scope>NUCLEOTIDE SEQUENCE</scope>
    <source>
        <strain evidence="2">12Hb</strain>
    </source>
</reference>
<dbReference type="Proteomes" id="UP000466442">
    <property type="component" value="Linkage Group LG9"/>
</dbReference>
<feature type="compositionally biased region" description="Low complexity" evidence="1">
    <location>
        <begin position="290"/>
        <end position="306"/>
    </location>
</feature>
<evidence type="ECO:0000313" key="2">
    <source>
        <dbReference type="EMBL" id="KAF6205076.1"/>
    </source>
</evidence>
<gene>
    <name evidence="2" type="ORF">GE061_019243</name>
</gene>
<sequence length="398" mass="43106">MKKQGAEVEAKDDAKEEENGNSKEVAEKATQEKMNVKTDDIEGAVSDVSCDKKKKQVRRRKSMKIAKKETIFRSFLARKIIWKKWKEKGVGKDDEDEAIELPTPYQSPIGHGHTTSIPTPLSLRHNQSVHPVSSSPLKCPSTSSSRSTSPSHSFIPTVRSQGRAAAPEKQSIQRVSAARTPQTPASSPYSTPVKNNSMLDKLKLFNQKDKPKQVSGSAKRTSSSSGFSSARSERSDSSTSLHSDAKSSTIEKKEGSQNDLNKSHLRKKVVKADSKIVRPGKTSGSNSRLPQQPTPAVAVSAPPSSQIGGQLLTYPGSINRGTLRHLEPPSSGQVVRPSSDPRTGEGRCSPALKRRGSPQLELAQPANPPPPPAPSCHTVSPSLHATLELWLPLLFFSP</sequence>
<feature type="compositionally biased region" description="Basic and acidic residues" evidence="1">
    <location>
        <begin position="200"/>
        <end position="212"/>
    </location>
</feature>
<evidence type="ECO:0000256" key="1">
    <source>
        <dbReference type="SAM" id="MobiDB-lite"/>
    </source>
</evidence>
<feature type="compositionally biased region" description="Polar residues" evidence="1">
    <location>
        <begin position="170"/>
        <end position="198"/>
    </location>
</feature>
<feature type="compositionally biased region" description="Low complexity" evidence="1">
    <location>
        <begin position="133"/>
        <end position="153"/>
    </location>
</feature>
<feature type="compositionally biased region" description="Basic and acidic residues" evidence="1">
    <location>
        <begin position="243"/>
        <end position="256"/>
    </location>
</feature>
<feature type="region of interest" description="Disordered" evidence="1">
    <location>
        <begin position="1"/>
        <end position="38"/>
    </location>
</feature>
<protein>
    <submittedName>
        <fullName evidence="2">Uncharacterized protein</fullName>
    </submittedName>
</protein>
<dbReference type="EMBL" id="WIXP02000009">
    <property type="protein sequence ID" value="KAF6205076.1"/>
    <property type="molecule type" value="Genomic_DNA"/>
</dbReference>
<accession>A0A8S9XAI6</accession>
<keyword evidence="3" id="KW-1185">Reference proteome</keyword>
<feature type="region of interest" description="Disordered" evidence="1">
    <location>
        <begin position="87"/>
        <end position="379"/>
    </location>
</feature>
<evidence type="ECO:0000313" key="3">
    <source>
        <dbReference type="Proteomes" id="UP000466442"/>
    </source>
</evidence>
<comment type="caution">
    <text evidence="2">The sequence shown here is derived from an EMBL/GenBank/DDBJ whole genome shotgun (WGS) entry which is preliminary data.</text>
</comment>
<proteinExistence type="predicted"/>
<feature type="compositionally biased region" description="Polar residues" evidence="1">
    <location>
        <begin position="113"/>
        <end position="132"/>
    </location>
</feature>
<organism evidence="2 3">
    <name type="scientific">Apolygus lucorum</name>
    <name type="common">Small green plant bug</name>
    <name type="synonym">Lygocoris lucorum</name>
    <dbReference type="NCBI Taxonomy" id="248454"/>
    <lineage>
        <taxon>Eukaryota</taxon>
        <taxon>Metazoa</taxon>
        <taxon>Ecdysozoa</taxon>
        <taxon>Arthropoda</taxon>
        <taxon>Hexapoda</taxon>
        <taxon>Insecta</taxon>
        <taxon>Pterygota</taxon>
        <taxon>Neoptera</taxon>
        <taxon>Paraneoptera</taxon>
        <taxon>Hemiptera</taxon>
        <taxon>Heteroptera</taxon>
        <taxon>Panheteroptera</taxon>
        <taxon>Cimicomorpha</taxon>
        <taxon>Miridae</taxon>
        <taxon>Mirini</taxon>
        <taxon>Apolygus</taxon>
    </lineage>
</organism>
<name>A0A8S9XAI6_APOLU</name>
<feature type="compositionally biased region" description="Low complexity" evidence="1">
    <location>
        <begin position="215"/>
        <end position="230"/>
    </location>
</feature>